<feature type="non-terminal residue" evidence="1">
    <location>
        <position position="1388"/>
    </location>
</feature>
<dbReference type="PANTHER" id="PTHR12029">
    <property type="entry name" value="RNA METHYLTRANSFERASE"/>
    <property type="match status" value="1"/>
</dbReference>
<dbReference type="EMBL" id="BDDD01007675">
    <property type="protein sequence ID" value="GAV91585.1"/>
    <property type="molecule type" value="Genomic_DNA"/>
</dbReference>
<evidence type="ECO:0000313" key="2">
    <source>
        <dbReference type="Proteomes" id="UP000187406"/>
    </source>
</evidence>
<reference evidence="2" key="1">
    <citation type="submission" date="2016-04" db="EMBL/GenBank/DDBJ databases">
        <title>Cephalotus genome sequencing.</title>
        <authorList>
            <person name="Fukushima K."/>
            <person name="Hasebe M."/>
            <person name="Fang X."/>
        </authorList>
    </citation>
    <scope>NUCLEOTIDE SEQUENCE [LARGE SCALE GENOMIC DNA]</scope>
    <source>
        <strain evidence="2">cv. St1</strain>
    </source>
</reference>
<organism evidence="1 2">
    <name type="scientific">Cephalotus follicularis</name>
    <name type="common">Albany pitcher plant</name>
    <dbReference type="NCBI Taxonomy" id="3775"/>
    <lineage>
        <taxon>Eukaryota</taxon>
        <taxon>Viridiplantae</taxon>
        <taxon>Streptophyta</taxon>
        <taxon>Embryophyta</taxon>
        <taxon>Tracheophyta</taxon>
        <taxon>Spermatophyta</taxon>
        <taxon>Magnoliopsida</taxon>
        <taxon>eudicotyledons</taxon>
        <taxon>Gunneridae</taxon>
        <taxon>Pentapetalae</taxon>
        <taxon>rosids</taxon>
        <taxon>fabids</taxon>
        <taxon>Oxalidales</taxon>
        <taxon>Cephalotaceae</taxon>
        <taxon>Cephalotus</taxon>
    </lineage>
</organism>
<accession>A0A1Q3DGP8</accession>
<comment type="caution">
    <text evidence="1">The sequence shown here is derived from an EMBL/GenBank/DDBJ whole genome shotgun (WGS) entry which is preliminary data.</text>
</comment>
<sequence length="1388" mass="156139">KKSLGFKAQIHQKSAIQRVPPVAFCTKRKKKMCSTEANCKASVMSSLSHSFQHVPPTAVPSMLDCILSSTALPPSSLFASLLDRFPVFNKDIVKHGEKLDSDQCNNLVSMVGALCHLLKKLETTNDALQSFMWKIFIPLQKMAQSFDREMLNQIAESFFDVVTRTNTWGVLEETLVPYFLRSVGLSVGMLQNDDSDIIQWSSCSVLLGTNHLINDTHKDTAYMLSLSETFPLPMSCHMLTSILDAALLSLQVAPTTDSILTYGCSHVGNFAANLLSDLCNMTERLLSQSLEHRSCSIGFLLPIIFKAFLFHCSLEILFPGEKLVFTSFLVKIWKCCRTLFSLGPLERRDAYTVLSLYVSFLSCGKKCQNADMKDKAEEFDLSAEKEFWDEIKRGLVDKEGLVRKQSLHILKTVLDICGETQCYPGISEEKLSEKQKKSHEKFSLPHGMTKRELWAHKEAKSLGIGEFFHSLDTCLNSQKQWEAFFLLYEMLEEYGTHLVEAAWNHQVALLLRFSFSYDGFASFISKVHQNQIDPLGEIFNWLSILWVRGFHHDNPQVRCMIMQSFLGIHWSSYGHSTKSVPESFVLGPFLEALNDPVHHKDFGVKGVYSSKTIETAAEFLHQYVSYLNAREWIAFLSNLASVAKLQSFGRAGLMGLVECIASASCKVEALRESETEWCIDTFCDEVQEESLTENLPPSNEKIDFLESLRFIIESSKQHFNPNYRLRVCEKVLEAAASVVCTFYMSLEILLPFISTLPREFTDYGGSIRVRVQEWLLGCHKKHCSTKCYGTELQLLKSLHDFPKRFTSDRGFCDGFVTFDDGDLDVWECEAKRWARVLFLVIKEEHNLEPILMFIHSHGLTICKQDTPLVWVPVKFLILASCLVLEIQQLQLRNAEHGIRIRRISEISMLETVHPLSFPEASFFYEKFANIFFPILEELVSFANLSCSIFWSSDVMEDQTLPSSVRGKLGGPSQRRLPSSTTTAVLQTITAIKAVGSILAWCAQFKSDVLLNFASTFLWKYFWKTISSPTPDSETGAEICLAAYEALAPVLRSLVFAFPSLGFSLIAENHASLSSNVEGRPWLDTLILYFLQNINDLLAVGVLARSRLAALLNWKWSCLESLLSIPFLAPENGIVVEDDNTFLSDVVVRRVFSDLVESLENAGEGSVLPMLRSVRLTLRLFASGRLGSVVSSCIGVDTQMMWCLVRSSWILHVSCNKRRIAPIAALLSSILHFSVFGDEGMHVIDNEAGPLKWFVEKVLEEGTKSPRTIRLAALHLTGLWLSNPSTIKYYLKELKLLTLYGSVAFDEDFEAELTDNNDARSEVSLLAKGPDLGLTEVFVNTELFARVSVACLFYKLADLADKMGSASEIEDCCAALDSGKLFLLELLDA</sequence>
<dbReference type="FunCoup" id="A0A1Q3DGP8">
    <property type="interactions" value="596"/>
</dbReference>
<protein>
    <submittedName>
        <fullName evidence="1">Uncharacterized protein</fullName>
    </submittedName>
</protein>
<dbReference type="InParanoid" id="A0A1Q3DGP8"/>
<name>A0A1Q3DGP8_CEPFO</name>
<keyword evidence="2" id="KW-1185">Reference proteome</keyword>
<dbReference type="OrthoDB" id="241340at2759"/>
<dbReference type="GO" id="GO:0016423">
    <property type="term" value="F:tRNA (guanine) methyltransferase activity"/>
    <property type="evidence" value="ECO:0007669"/>
    <property type="project" value="TreeGrafter"/>
</dbReference>
<gene>
    <name evidence="1" type="ORF">CFOL_v3_34977</name>
</gene>
<dbReference type="Proteomes" id="UP000187406">
    <property type="component" value="Unassembled WGS sequence"/>
</dbReference>
<dbReference type="SUPFAM" id="SSF48371">
    <property type="entry name" value="ARM repeat"/>
    <property type="match status" value="1"/>
</dbReference>
<proteinExistence type="predicted"/>
<evidence type="ECO:0000313" key="1">
    <source>
        <dbReference type="EMBL" id="GAV91585.1"/>
    </source>
</evidence>
<dbReference type="PANTHER" id="PTHR12029:SF11">
    <property type="entry name" value="METHYLTRANSFERASE TARBP1-RELATED"/>
    <property type="match status" value="1"/>
</dbReference>
<feature type="non-terminal residue" evidence="1">
    <location>
        <position position="1"/>
    </location>
</feature>
<dbReference type="GO" id="GO:0030488">
    <property type="term" value="P:tRNA methylation"/>
    <property type="evidence" value="ECO:0007669"/>
    <property type="project" value="TreeGrafter"/>
</dbReference>
<dbReference type="InterPro" id="IPR045330">
    <property type="entry name" value="TRM3/TARBP1"/>
</dbReference>
<dbReference type="STRING" id="3775.A0A1Q3DGP8"/>
<dbReference type="InterPro" id="IPR016024">
    <property type="entry name" value="ARM-type_fold"/>
</dbReference>